<organism evidence="1 2">
    <name type="scientific">Salinispira pacifica</name>
    <dbReference type="NCBI Taxonomy" id="1307761"/>
    <lineage>
        <taxon>Bacteria</taxon>
        <taxon>Pseudomonadati</taxon>
        <taxon>Spirochaetota</taxon>
        <taxon>Spirochaetia</taxon>
        <taxon>Spirochaetales</taxon>
        <taxon>Spirochaetaceae</taxon>
        <taxon>Salinispira</taxon>
    </lineage>
</organism>
<reference evidence="1 2" key="1">
    <citation type="journal article" date="2015" name="Stand. Genomic Sci.">
        <title>Complete genome sequence and description of Salinispira pacifica gen. nov., sp. nov., a novel spirochaete isolated form a hypersaline microbial mat.</title>
        <authorList>
            <person name="Ben Hania W."/>
            <person name="Joseph M."/>
            <person name="Schumann P."/>
            <person name="Bunk B."/>
            <person name="Fiebig A."/>
            <person name="Sproer C."/>
            <person name="Klenk H.P."/>
            <person name="Fardeau M.L."/>
            <person name="Spring S."/>
        </authorList>
    </citation>
    <scope>NUCLEOTIDE SEQUENCE [LARGE SCALE GENOMIC DNA]</scope>
    <source>
        <strain evidence="1 2">L21-RPul-D2</strain>
    </source>
</reference>
<proteinExistence type="predicted"/>
<evidence type="ECO:0000313" key="2">
    <source>
        <dbReference type="Proteomes" id="UP000018680"/>
    </source>
</evidence>
<accession>V5WKT8</accession>
<evidence type="ECO:0000313" key="1">
    <source>
        <dbReference type="EMBL" id="AHC16260.1"/>
    </source>
</evidence>
<dbReference type="Proteomes" id="UP000018680">
    <property type="component" value="Chromosome"/>
</dbReference>
<keyword evidence="2" id="KW-1185">Reference proteome</keyword>
<dbReference type="EMBL" id="CP006939">
    <property type="protein sequence ID" value="AHC16260.1"/>
    <property type="molecule type" value="Genomic_DNA"/>
</dbReference>
<name>V5WKT8_9SPIO</name>
<dbReference type="HOGENOM" id="CLU_3316712_0_0_12"/>
<sequence length="39" mass="4710">MASHNSQWRRQIPPRWRLNTAVKIKNRLEISSRFFIVTA</sequence>
<dbReference type="AlphaFoldDB" id="V5WKT8"/>
<dbReference type="KEGG" id="slr:L21SP2_2914"/>
<gene>
    <name evidence="1" type="ORF">L21SP2_2914</name>
</gene>
<protein>
    <submittedName>
        <fullName evidence="1">Uncharacterized protein</fullName>
    </submittedName>
</protein>